<dbReference type="InterPro" id="IPR036388">
    <property type="entry name" value="WH-like_DNA-bd_sf"/>
</dbReference>
<dbReference type="GO" id="GO:0000976">
    <property type="term" value="F:transcription cis-regulatory region binding"/>
    <property type="evidence" value="ECO:0007669"/>
    <property type="project" value="TreeGrafter"/>
</dbReference>
<evidence type="ECO:0000313" key="5">
    <source>
        <dbReference type="EMBL" id="AUN99003.1"/>
    </source>
</evidence>
<dbReference type="KEGG" id="bsto:C0V70_13005"/>
<dbReference type="Gene3D" id="1.10.10.10">
    <property type="entry name" value="Winged helix-like DNA-binding domain superfamily/Winged helix DNA-binding domain"/>
    <property type="match status" value="1"/>
</dbReference>
<evidence type="ECO:0000256" key="2">
    <source>
        <dbReference type="ARBA" id="ARBA00023015"/>
    </source>
</evidence>
<dbReference type="EMBL" id="CP025704">
    <property type="protein sequence ID" value="AUN99003.1"/>
    <property type="molecule type" value="Genomic_DNA"/>
</dbReference>
<dbReference type="Gene3D" id="3.40.190.290">
    <property type="match status" value="1"/>
</dbReference>
<keyword evidence="2" id="KW-0805">Transcription regulation</keyword>
<evidence type="ECO:0000256" key="4">
    <source>
        <dbReference type="ARBA" id="ARBA00023163"/>
    </source>
</evidence>
<dbReference type="InterPro" id="IPR000847">
    <property type="entry name" value="LysR_HTH_N"/>
</dbReference>
<proteinExistence type="inferred from homology"/>
<dbReference type="OrthoDB" id="5297558at2"/>
<comment type="similarity">
    <text evidence="1">Belongs to the LysR transcriptional regulatory family.</text>
</comment>
<keyword evidence="3" id="KW-0238">DNA-binding</keyword>
<gene>
    <name evidence="5" type="ORF">C0V70_13005</name>
</gene>
<dbReference type="SUPFAM" id="SSF53850">
    <property type="entry name" value="Periplasmic binding protein-like II"/>
    <property type="match status" value="1"/>
</dbReference>
<dbReference type="InterPro" id="IPR036390">
    <property type="entry name" value="WH_DNA-bd_sf"/>
</dbReference>
<dbReference type="Pfam" id="PF00126">
    <property type="entry name" value="HTH_1"/>
    <property type="match status" value="1"/>
</dbReference>
<dbReference type="PROSITE" id="PS50931">
    <property type="entry name" value="HTH_LYSR"/>
    <property type="match status" value="1"/>
</dbReference>
<dbReference type="RefSeq" id="WP_102244294.1">
    <property type="nucleotide sequence ID" value="NZ_CP025704.1"/>
</dbReference>
<dbReference type="SUPFAM" id="SSF46785">
    <property type="entry name" value="Winged helix' DNA-binding domain"/>
    <property type="match status" value="1"/>
</dbReference>
<dbReference type="AlphaFoldDB" id="A0A2K9NU07"/>
<dbReference type="PANTHER" id="PTHR30126">
    <property type="entry name" value="HTH-TYPE TRANSCRIPTIONAL REGULATOR"/>
    <property type="match status" value="1"/>
</dbReference>
<organism evidence="5 6">
    <name type="scientific">Bacteriovorax stolpii</name>
    <name type="common">Bdellovibrio stolpii</name>
    <dbReference type="NCBI Taxonomy" id="960"/>
    <lineage>
        <taxon>Bacteria</taxon>
        <taxon>Pseudomonadati</taxon>
        <taxon>Bdellovibrionota</taxon>
        <taxon>Bacteriovoracia</taxon>
        <taxon>Bacteriovoracales</taxon>
        <taxon>Bacteriovoracaceae</taxon>
        <taxon>Bacteriovorax</taxon>
    </lineage>
</organism>
<evidence type="ECO:0000313" key="6">
    <source>
        <dbReference type="Proteomes" id="UP000235584"/>
    </source>
</evidence>
<dbReference type="PANTHER" id="PTHR30126:SF94">
    <property type="entry name" value="LYSR FAMILY TRANSCRIPTIONAL REGULATOR"/>
    <property type="match status" value="1"/>
</dbReference>
<reference evidence="5 6" key="1">
    <citation type="submission" date="2018-01" db="EMBL/GenBank/DDBJ databases">
        <title>Complete genome sequence of Bacteriovorax stolpii DSM12778.</title>
        <authorList>
            <person name="Tang B."/>
            <person name="Chang J."/>
        </authorList>
    </citation>
    <scope>NUCLEOTIDE SEQUENCE [LARGE SCALE GENOMIC DNA]</scope>
    <source>
        <strain evidence="5 6">DSM 12778</strain>
    </source>
</reference>
<evidence type="ECO:0000256" key="1">
    <source>
        <dbReference type="ARBA" id="ARBA00009437"/>
    </source>
</evidence>
<protein>
    <submittedName>
        <fullName evidence="5">Uncharacterized protein</fullName>
    </submittedName>
</protein>
<dbReference type="Pfam" id="PF03466">
    <property type="entry name" value="LysR_substrate"/>
    <property type="match status" value="1"/>
</dbReference>
<dbReference type="InterPro" id="IPR005119">
    <property type="entry name" value="LysR_subst-bd"/>
</dbReference>
<keyword evidence="6" id="KW-1185">Reference proteome</keyword>
<sequence length="289" mass="32461">MLDGIEALIALEKHETVSQAALALRLTQSAVSKRIHALQVELDMKLVEPDGRRLKLTPEALQFLSKAKPLLLELKNLSIAPETKSSHISQFSLALSDSIAGSFGPKVINQTLRSFKNLRLDIHVHRSLMLLENVTLGKYQLGICTSNDMRKDLASFHLVDEPLALLHAENKNKPNKNLPLITIEENSATWKSIGPTVKKEYPHLFSNSVIYVESFLAVYQMAKVGLGNGLIPLGLCKELHIKKNHYKTLKVNRPISLVTRKTIAQLEIFTPFYNELKTNITEYFDDIDS</sequence>
<evidence type="ECO:0000256" key="3">
    <source>
        <dbReference type="ARBA" id="ARBA00023125"/>
    </source>
</evidence>
<name>A0A2K9NU07_BACTC</name>
<keyword evidence="4" id="KW-0804">Transcription</keyword>
<dbReference type="GO" id="GO:0003700">
    <property type="term" value="F:DNA-binding transcription factor activity"/>
    <property type="evidence" value="ECO:0007669"/>
    <property type="project" value="InterPro"/>
</dbReference>
<dbReference type="CDD" id="cd05466">
    <property type="entry name" value="PBP2_LTTR_substrate"/>
    <property type="match status" value="1"/>
</dbReference>
<accession>A0A2K9NU07</accession>
<dbReference type="Proteomes" id="UP000235584">
    <property type="component" value="Chromosome"/>
</dbReference>